<sequence>MNEKTGNVDKDLTRKLTKIKDAVRKTLHSVSSTKKKDHKQLRKLRTQFSEFLNGVKDIEEQRKVEDKNNAKEAKRKKKQEVRRVLAATTRKVEKMQQRLNKENQRKIGRLEKKLEKAEDKIKKGISATKSKEKMALKKLSKNDAKNQILAVQNEELQRQKKKIREALKKLTALGNVQFSKLKENVEAIMNEKSGDVEQVLTGKFSKIKDAVRKTLDSVSSTKKKDHKQIKKLRMQFGEFLNGVKDIEEQKKKAEVKIAQKAERNVMCYRAMILKLSLSSNK</sequence>
<dbReference type="EnsemblMetazoa" id="G11539.1">
    <property type="protein sequence ID" value="G11539.1:cds"/>
    <property type="gene ID" value="G11539"/>
</dbReference>
<evidence type="ECO:0000256" key="1">
    <source>
        <dbReference type="SAM" id="Coils"/>
    </source>
</evidence>
<proteinExistence type="predicted"/>
<reference evidence="2" key="1">
    <citation type="submission" date="2022-08" db="UniProtKB">
        <authorList>
            <consortium name="EnsemblMetazoa"/>
        </authorList>
    </citation>
    <scope>IDENTIFICATION</scope>
    <source>
        <strain evidence="2">05x7-T-G4-1.051#20</strain>
    </source>
</reference>
<accession>A0A8W8HXN2</accession>
<keyword evidence="3" id="KW-1185">Reference proteome</keyword>
<name>A0A8W8HXN2_MAGGI</name>
<evidence type="ECO:0000313" key="3">
    <source>
        <dbReference type="Proteomes" id="UP000005408"/>
    </source>
</evidence>
<evidence type="ECO:0000313" key="2">
    <source>
        <dbReference type="EnsemblMetazoa" id="G11539.1:cds"/>
    </source>
</evidence>
<feature type="coiled-coil region" evidence="1">
    <location>
        <begin position="56"/>
        <end position="173"/>
    </location>
</feature>
<dbReference type="Proteomes" id="UP000005408">
    <property type="component" value="Unassembled WGS sequence"/>
</dbReference>
<protein>
    <submittedName>
        <fullName evidence="2">Uncharacterized protein</fullName>
    </submittedName>
</protein>
<keyword evidence="1" id="KW-0175">Coiled coil</keyword>
<dbReference type="AlphaFoldDB" id="A0A8W8HXN2"/>
<organism evidence="2 3">
    <name type="scientific">Magallana gigas</name>
    <name type="common">Pacific oyster</name>
    <name type="synonym">Crassostrea gigas</name>
    <dbReference type="NCBI Taxonomy" id="29159"/>
    <lineage>
        <taxon>Eukaryota</taxon>
        <taxon>Metazoa</taxon>
        <taxon>Spiralia</taxon>
        <taxon>Lophotrochozoa</taxon>
        <taxon>Mollusca</taxon>
        <taxon>Bivalvia</taxon>
        <taxon>Autobranchia</taxon>
        <taxon>Pteriomorphia</taxon>
        <taxon>Ostreida</taxon>
        <taxon>Ostreoidea</taxon>
        <taxon>Ostreidae</taxon>
        <taxon>Magallana</taxon>
    </lineage>
</organism>